<dbReference type="AlphaFoldDB" id="A0A5P8WGW2"/>
<dbReference type="Gene3D" id="3.60.40.10">
    <property type="entry name" value="PPM-type phosphatase domain"/>
    <property type="match status" value="1"/>
</dbReference>
<evidence type="ECO:0000313" key="4">
    <source>
        <dbReference type="Proteomes" id="UP000326678"/>
    </source>
</evidence>
<dbReference type="CDD" id="cd00143">
    <property type="entry name" value="PP2Cc"/>
    <property type="match status" value="1"/>
</dbReference>
<evidence type="ECO:0000256" key="1">
    <source>
        <dbReference type="SAM" id="MobiDB-lite"/>
    </source>
</evidence>
<evidence type="ECO:0000259" key="2">
    <source>
        <dbReference type="PROSITE" id="PS51746"/>
    </source>
</evidence>
<evidence type="ECO:0000313" key="3">
    <source>
        <dbReference type="EMBL" id="QFS51396.1"/>
    </source>
</evidence>
<organism evidence="3 4">
    <name type="scientific">Nostoc sphaeroides CCNUC1</name>
    <dbReference type="NCBI Taxonomy" id="2653204"/>
    <lineage>
        <taxon>Bacteria</taxon>
        <taxon>Bacillati</taxon>
        <taxon>Cyanobacteriota</taxon>
        <taxon>Cyanophyceae</taxon>
        <taxon>Nostocales</taxon>
        <taxon>Nostocaceae</taxon>
        <taxon>Nostoc</taxon>
    </lineage>
</organism>
<dbReference type="EMBL" id="CP045227">
    <property type="protein sequence ID" value="QFS51396.1"/>
    <property type="molecule type" value="Genomic_DNA"/>
</dbReference>
<dbReference type="InterPro" id="IPR001932">
    <property type="entry name" value="PPM-type_phosphatase-like_dom"/>
</dbReference>
<gene>
    <name evidence="3" type="ORF">GXM_08890</name>
</gene>
<reference evidence="3 4" key="1">
    <citation type="submission" date="2019-10" db="EMBL/GenBank/DDBJ databases">
        <title>Genomic and transcriptomic insights into the perfect genentic adaptation of a filamentous nitrogen-fixing cyanobacterium to rice fields.</title>
        <authorList>
            <person name="Chen Z."/>
        </authorList>
    </citation>
    <scope>NUCLEOTIDE SEQUENCE [LARGE SCALE GENOMIC DNA]</scope>
    <source>
        <strain evidence="3">CCNUC1</strain>
    </source>
</reference>
<dbReference type="Proteomes" id="UP000326678">
    <property type="component" value="Chromosome Gxm2"/>
</dbReference>
<dbReference type="InterPro" id="IPR036457">
    <property type="entry name" value="PPM-type-like_dom_sf"/>
</dbReference>
<dbReference type="SMART" id="SM00331">
    <property type="entry name" value="PP2C_SIG"/>
    <property type="match status" value="1"/>
</dbReference>
<sequence>MTSQPTETAKTLVIQENNSFPIENYQVEVLSYLGQYTADVYYFKVQIATTTADTEFSHLGLLRVGSVSSGLSRELQLRQALGDYKMMAELLAHTTAEDVIINPHSLNLQPEEQQNHETEQDSQPSVNTENLLTDDANNELDNNANYLEEEYYPEKEIISEASTSKLILLSYLPDEAKTLDTWLKTDHSLEESLFIIGQICQFLRYVYQRNWCFVSIIPQLMQMGTPIQFFDLSSAYLNGEILPSGLLGDYCCPELAYGKNPIHESMSSYTVGALLYHCIHQQPLSPEQIIDLKISPIPKVYQILKICLSVIPQERFPLSQLLSILVETRQEISTPKIQWDIASRSTVGLSTNRLHNEDNYGVRQQQVSYLETMLLAVVADGMGGMSQGELASKLAVKIALEEPISADFKTINQYHEWLISVFQKANESVANHVKDGGTTLSLILAIAQQLMIAHVGDSRIYLLRQGEIYQLSEDHSLIAMLVASGQITEAESVDHPDRNVLTKFLGSKSRLSDGYVQDLRRTHQELSITLENEDILLLCSDGVWDLVTKEELTDIFQNHQNLQLAVDQSIKQVIKRGASDNATLVALKCCIAQYG</sequence>
<dbReference type="SUPFAM" id="SSF81606">
    <property type="entry name" value="PP2C-like"/>
    <property type="match status" value="1"/>
</dbReference>
<keyword evidence="4" id="KW-1185">Reference proteome</keyword>
<protein>
    <submittedName>
        <fullName evidence="3">PrpC, PPM family protein phosphatase</fullName>
    </submittedName>
</protein>
<accession>A0A5P8WGW2</accession>
<dbReference type="PROSITE" id="PS51746">
    <property type="entry name" value="PPM_2"/>
    <property type="match status" value="1"/>
</dbReference>
<dbReference type="PANTHER" id="PTHR47992">
    <property type="entry name" value="PROTEIN PHOSPHATASE"/>
    <property type="match status" value="1"/>
</dbReference>
<name>A0A5P8WGW2_9NOSO</name>
<dbReference type="Gene3D" id="1.10.510.10">
    <property type="entry name" value="Transferase(Phosphotransferase) domain 1"/>
    <property type="match status" value="1"/>
</dbReference>
<feature type="region of interest" description="Disordered" evidence="1">
    <location>
        <begin position="110"/>
        <end position="130"/>
    </location>
</feature>
<dbReference type="KEGG" id="nsh:GXM_08890"/>
<dbReference type="SMART" id="SM00332">
    <property type="entry name" value="PP2Cc"/>
    <property type="match status" value="1"/>
</dbReference>
<dbReference type="RefSeq" id="WP_152591957.1">
    <property type="nucleotide sequence ID" value="NZ_CP045227.1"/>
</dbReference>
<feature type="domain" description="PPM-type phosphatase" evidence="2">
    <location>
        <begin position="340"/>
        <end position="589"/>
    </location>
</feature>
<dbReference type="GO" id="GO:0004722">
    <property type="term" value="F:protein serine/threonine phosphatase activity"/>
    <property type="evidence" value="ECO:0007669"/>
    <property type="project" value="InterPro"/>
</dbReference>
<dbReference type="Pfam" id="PF13672">
    <property type="entry name" value="PP2C_2"/>
    <property type="match status" value="1"/>
</dbReference>
<proteinExistence type="predicted"/>
<dbReference type="InterPro" id="IPR011009">
    <property type="entry name" value="Kinase-like_dom_sf"/>
</dbReference>
<dbReference type="SUPFAM" id="SSF56112">
    <property type="entry name" value="Protein kinase-like (PK-like)"/>
    <property type="match status" value="1"/>
</dbReference>
<dbReference type="InterPro" id="IPR015655">
    <property type="entry name" value="PP2C"/>
</dbReference>